<keyword evidence="2" id="KW-1185">Reference proteome</keyword>
<proteinExistence type="predicted"/>
<dbReference type="Proteomes" id="UP000273270">
    <property type="component" value="Chromosome"/>
</dbReference>
<organism evidence="1 2">
    <name type="scientific">Chryseobacterium carnipullorum</name>
    <dbReference type="NCBI Taxonomy" id="1124835"/>
    <lineage>
        <taxon>Bacteria</taxon>
        <taxon>Pseudomonadati</taxon>
        <taxon>Bacteroidota</taxon>
        <taxon>Flavobacteriia</taxon>
        <taxon>Flavobacteriales</taxon>
        <taxon>Weeksellaceae</taxon>
        <taxon>Chryseobacterium group</taxon>
        <taxon>Chryseobacterium</taxon>
    </lineage>
</organism>
<gene>
    <name evidence="1" type="ORF">EG346_21290</name>
</gene>
<protein>
    <submittedName>
        <fullName evidence="1">Uncharacterized protein</fullName>
    </submittedName>
</protein>
<dbReference type="RefSeq" id="WP_123881328.1">
    <property type="nucleotide sequence ID" value="NZ_CP033920.1"/>
</dbReference>
<dbReference type="KEGG" id="ccau:EG346_21290"/>
<dbReference type="OrthoDB" id="2972467at2"/>
<evidence type="ECO:0000313" key="2">
    <source>
        <dbReference type="Proteomes" id="UP000273270"/>
    </source>
</evidence>
<dbReference type="EMBL" id="CP033920">
    <property type="protein sequence ID" value="AZA50558.1"/>
    <property type="molecule type" value="Genomic_DNA"/>
</dbReference>
<dbReference type="AlphaFoldDB" id="A0A3G6M8Z9"/>
<reference evidence="2" key="1">
    <citation type="submission" date="2018-11" db="EMBL/GenBank/DDBJ databases">
        <title>Proposal to divide the Flavobacteriaceae and reorganize its genera based on Amino Acid Identity values calculated from whole genome sequences.</title>
        <authorList>
            <person name="Nicholson A.C."/>
            <person name="Gulvik C.A."/>
            <person name="Whitney A.M."/>
            <person name="Humrighouse B.W."/>
            <person name="Bell M."/>
            <person name="Holmes B."/>
            <person name="Steigerwalt A.G."/>
            <person name="Villarma A."/>
            <person name="Sheth M."/>
            <person name="Batra D."/>
            <person name="Pryor J."/>
            <person name="Bernardet J.-F."/>
            <person name="Hugo C."/>
            <person name="Kampfer P."/>
            <person name="Newman J."/>
            <person name="McQuiston J.R."/>
        </authorList>
    </citation>
    <scope>NUCLEOTIDE SEQUENCE [LARGE SCALE GENOMIC DNA]</scope>
    <source>
        <strain evidence="2">G0188</strain>
    </source>
</reference>
<sequence length="121" mass="13791">MNNTTLNRKAYKYALKLQMRKQYPATIIGAGKSYFKKVERSQPISPLILTNKLREKLISIGDLFSKQNGNFIGCCSEVNAANYVLLKLPYLNLNEIIFSPAIRPRTMQKIPTCKNCQITFS</sequence>
<accession>A0A3G6M8Z9</accession>
<name>A0A3G6M8Z9_CHRCU</name>
<evidence type="ECO:0000313" key="1">
    <source>
        <dbReference type="EMBL" id="AZA50558.1"/>
    </source>
</evidence>